<dbReference type="AlphaFoldDB" id="A0A6S7LUT1"/>
<protein>
    <submittedName>
        <fullName evidence="2">Uncharacterized protein</fullName>
    </submittedName>
</protein>
<feature type="region of interest" description="Disordered" evidence="1">
    <location>
        <begin position="75"/>
        <end position="147"/>
    </location>
</feature>
<evidence type="ECO:0000256" key="1">
    <source>
        <dbReference type="SAM" id="MobiDB-lite"/>
    </source>
</evidence>
<evidence type="ECO:0000313" key="2">
    <source>
        <dbReference type="EMBL" id="CAB4045462.1"/>
    </source>
</evidence>
<dbReference type="Proteomes" id="UP001152795">
    <property type="component" value="Unassembled WGS sequence"/>
</dbReference>
<feature type="non-terminal residue" evidence="2">
    <location>
        <position position="147"/>
    </location>
</feature>
<name>A0A6S7LUT1_PARCT</name>
<reference evidence="2" key="1">
    <citation type="submission" date="2020-04" db="EMBL/GenBank/DDBJ databases">
        <authorList>
            <person name="Alioto T."/>
            <person name="Alioto T."/>
            <person name="Gomez Garrido J."/>
        </authorList>
    </citation>
    <scope>NUCLEOTIDE SEQUENCE</scope>
    <source>
        <strain evidence="2">A484AB</strain>
    </source>
</reference>
<gene>
    <name evidence="2" type="ORF">PACLA_8A058262</name>
</gene>
<comment type="caution">
    <text evidence="2">The sequence shown here is derived from an EMBL/GenBank/DDBJ whole genome shotgun (WGS) entry which is preliminary data.</text>
</comment>
<sequence length="147" mass="17008">MRSRRERLLERRLKVVTNEEQKKYAPTLTVEYISKDEDESEGEGWRHMELPWRSDELTQFFRTLDDRLKETKKEYAKDRTRRTKLGVSNKKAPKNAPAWAVKDVEPVQHARGDRPTARGRGALGVRQRGGRGVRTRGGGRGGHENAR</sequence>
<accession>A0A6S7LUT1</accession>
<keyword evidence="3" id="KW-1185">Reference proteome</keyword>
<proteinExistence type="predicted"/>
<evidence type="ECO:0000313" key="3">
    <source>
        <dbReference type="Proteomes" id="UP001152795"/>
    </source>
</evidence>
<dbReference type="EMBL" id="CACRXK020039591">
    <property type="protein sequence ID" value="CAB4045462.1"/>
    <property type="molecule type" value="Genomic_DNA"/>
</dbReference>
<feature type="compositionally biased region" description="Basic and acidic residues" evidence="1">
    <location>
        <begin position="102"/>
        <end position="116"/>
    </location>
</feature>
<organism evidence="2 3">
    <name type="scientific">Paramuricea clavata</name>
    <name type="common">Red gorgonian</name>
    <name type="synonym">Violescent sea-whip</name>
    <dbReference type="NCBI Taxonomy" id="317549"/>
    <lineage>
        <taxon>Eukaryota</taxon>
        <taxon>Metazoa</taxon>
        <taxon>Cnidaria</taxon>
        <taxon>Anthozoa</taxon>
        <taxon>Octocorallia</taxon>
        <taxon>Malacalcyonacea</taxon>
        <taxon>Plexauridae</taxon>
        <taxon>Paramuricea</taxon>
    </lineage>
</organism>